<feature type="region of interest" description="Disordered" evidence="1">
    <location>
        <begin position="146"/>
        <end position="178"/>
    </location>
</feature>
<evidence type="ECO:0000256" key="1">
    <source>
        <dbReference type="SAM" id="MobiDB-lite"/>
    </source>
</evidence>
<dbReference type="AlphaFoldDB" id="A0A6G4MWX9"/>
<sequence length="178" mass="21083">MNWTLFGGLVTNLGIIIKILLDNRSLSSGQKDIKTQSQRLKEELADDHKIMISKQEQANHSLGILDVRIDFIKSNIEESNRRLESLNGSEKNAQLATEYFQRFIDETQQNRHLAERQYQQLQEKVHQLENKIAQLEQEKFQLQQENERFDRELRQRQETSQYQRRSLDYPESPSGPRL</sequence>
<dbReference type="EMBL" id="JAAJBG010000003">
    <property type="protein sequence ID" value="NGG15444.1"/>
    <property type="molecule type" value="Genomic_DNA"/>
</dbReference>
<gene>
    <name evidence="2" type="ORF">G5T13_02035</name>
</gene>
<dbReference type="InterPro" id="IPR038077">
    <property type="entry name" value="Troponin_sf"/>
</dbReference>
<feature type="compositionally biased region" description="Basic and acidic residues" evidence="1">
    <location>
        <begin position="146"/>
        <end position="157"/>
    </location>
</feature>
<accession>A0A6G4MWX9</accession>
<protein>
    <submittedName>
        <fullName evidence="2">Uncharacterized protein</fullName>
    </submittedName>
</protein>
<proteinExistence type="predicted"/>
<name>A0A6G4MWX9_STRAP</name>
<dbReference type="SUPFAM" id="SSF90250">
    <property type="entry name" value="Troponin coil-coiled subunits"/>
    <property type="match status" value="1"/>
</dbReference>
<reference evidence="2" key="1">
    <citation type="submission" date="2020-02" db="EMBL/GenBank/DDBJ databases">
        <title>Antibiotic resistance/susceptibility profiles of lactic acid-producing cocci isolated from the human vagina, and analysis of the genetic basis of atypical resistances.</title>
        <authorList>
            <person name="Sirichoat A."/>
            <person name="Florez A.B."/>
            <person name="Vazquez L."/>
            <person name="Buppasiri P."/>
            <person name="Panya M."/>
            <person name="Lulitanond V."/>
            <person name="Mayo B."/>
        </authorList>
    </citation>
    <scope>NUCLEOTIDE SEQUENCE</scope>
    <source>
        <strain evidence="2">VA01-10AN</strain>
    </source>
</reference>
<comment type="caution">
    <text evidence="2">The sequence shown here is derived from an EMBL/GenBank/DDBJ whole genome shotgun (WGS) entry which is preliminary data.</text>
</comment>
<dbReference type="RefSeq" id="WP_150867902.1">
    <property type="nucleotide sequence ID" value="NZ_CP118046.1"/>
</dbReference>
<organism evidence="2">
    <name type="scientific">Streptococcus anginosus</name>
    <dbReference type="NCBI Taxonomy" id="1328"/>
    <lineage>
        <taxon>Bacteria</taxon>
        <taxon>Bacillati</taxon>
        <taxon>Bacillota</taxon>
        <taxon>Bacilli</taxon>
        <taxon>Lactobacillales</taxon>
        <taxon>Streptococcaceae</taxon>
        <taxon>Streptococcus</taxon>
        <taxon>Streptococcus anginosus group</taxon>
    </lineage>
</organism>
<evidence type="ECO:0000313" key="2">
    <source>
        <dbReference type="EMBL" id="NGG15444.1"/>
    </source>
</evidence>